<feature type="domain" description="ERCC4" evidence="8">
    <location>
        <begin position="159"/>
        <end position="421"/>
    </location>
</feature>
<keyword evidence="5" id="KW-0234">DNA repair</keyword>
<dbReference type="AlphaFoldDB" id="A0A8C5R016"/>
<reference evidence="9" key="1">
    <citation type="submission" date="2025-08" db="UniProtKB">
        <authorList>
            <consortium name="Ensembl"/>
        </authorList>
    </citation>
    <scope>IDENTIFICATION</scope>
</reference>
<dbReference type="InterPro" id="IPR042530">
    <property type="entry name" value="EME1/EME2_C"/>
</dbReference>
<feature type="compositionally biased region" description="Low complexity" evidence="7">
    <location>
        <begin position="74"/>
        <end position="84"/>
    </location>
</feature>
<evidence type="ECO:0000259" key="8">
    <source>
        <dbReference type="SMART" id="SM00891"/>
    </source>
</evidence>
<evidence type="ECO:0000256" key="2">
    <source>
        <dbReference type="ARBA" id="ARBA00005313"/>
    </source>
</evidence>
<dbReference type="GO" id="GO:0048476">
    <property type="term" value="C:Holliday junction resolvase complex"/>
    <property type="evidence" value="ECO:0007669"/>
    <property type="project" value="InterPro"/>
</dbReference>
<protein>
    <submittedName>
        <fullName evidence="9">Essential meiotic structure-specific endonuclease subunit 2</fullName>
    </submittedName>
</protein>
<feature type="compositionally biased region" description="Basic and acidic residues" evidence="7">
    <location>
        <begin position="37"/>
        <end position="51"/>
    </location>
</feature>
<proteinExistence type="inferred from homology"/>
<keyword evidence="10" id="KW-1185">Reference proteome</keyword>
<evidence type="ECO:0000256" key="6">
    <source>
        <dbReference type="ARBA" id="ARBA00023242"/>
    </source>
</evidence>
<dbReference type="FunFam" id="1.10.150.670:FF:000002">
    <property type="entry name" value="Crossover junction endonuclease EME1"/>
    <property type="match status" value="1"/>
</dbReference>
<sequence>MEEGQKSPIDPGRVASPRKLVKRPVTWEVSDSESEDEPRSESREPQEDRVVLGKVELPSEAEEEADGPVLPVDTTTSTLAVTATRGSTPSPVKRARKKKTADELEAKKLVMEEKKREREARKEEKEKKKELERLEKEKRKKAASALKLLRPEECGKCMVVQVDAGLLEDTGSEDVLEILASSGYKYSIEPRLVPRSFSWRRAMPADWTCVEGLELSVGEEDQILVLVQPKDFEMSVRSFVQSSTCSTTRGQSVEASASLFGVSETCRDKKTTLVVLGFQDYRWCHNFSRRMERHSLGQRTERDADKSAVTRKQINEVLVFLQLCLHTEVLFLDTWKELGQHVCAVTKSLAQRPFRTHWDHQTFSFCTSAGTWKGWGPRGAVSGLPLSWKRQIQQLNRVSPAMAAAVTEAYPSPQLLVKAYEKCGTEREKIALLSNLRVPQERNTGAGDERNQASGKERRLGPDLSRRIWLLMTSPNPDLVLDLNS</sequence>
<dbReference type="OrthoDB" id="343092at2759"/>
<name>A0A8C5R016_9ANUR</name>
<keyword evidence="3" id="KW-0227">DNA damage</keyword>
<comment type="subcellular location">
    <subcellularLocation>
        <location evidence="1">Nucleus</location>
    </subcellularLocation>
</comment>
<evidence type="ECO:0000256" key="4">
    <source>
        <dbReference type="ARBA" id="ARBA00023172"/>
    </source>
</evidence>
<evidence type="ECO:0000313" key="9">
    <source>
        <dbReference type="Ensembl" id="ENSLLEP00000044707.1"/>
    </source>
</evidence>
<dbReference type="PANTHER" id="PTHR21077">
    <property type="entry name" value="EME1 PROTEIN"/>
    <property type="match status" value="1"/>
</dbReference>
<keyword evidence="6" id="KW-0539">Nucleus</keyword>
<dbReference type="Ensembl" id="ENSLLET00000046497.1">
    <property type="protein sequence ID" value="ENSLLEP00000044707.1"/>
    <property type="gene ID" value="ENSLLEG00000028385.1"/>
</dbReference>
<dbReference type="GO" id="GO:0000712">
    <property type="term" value="P:resolution of meiotic recombination intermediates"/>
    <property type="evidence" value="ECO:0007669"/>
    <property type="project" value="TreeGrafter"/>
</dbReference>
<dbReference type="GO" id="GO:0031297">
    <property type="term" value="P:replication fork processing"/>
    <property type="evidence" value="ECO:0007669"/>
    <property type="project" value="TreeGrafter"/>
</dbReference>
<dbReference type="Gene3D" id="1.10.150.670">
    <property type="entry name" value="Crossover junction endonuclease EME1, DNA-binding domain"/>
    <property type="match status" value="1"/>
</dbReference>
<dbReference type="Gene3D" id="3.40.50.10130">
    <property type="match status" value="1"/>
</dbReference>
<gene>
    <name evidence="9" type="primary">EME2</name>
</gene>
<dbReference type="GO" id="GO:0031573">
    <property type="term" value="P:mitotic intra-S DNA damage checkpoint signaling"/>
    <property type="evidence" value="ECO:0007669"/>
    <property type="project" value="TreeGrafter"/>
</dbReference>
<keyword evidence="4" id="KW-0233">DNA recombination</keyword>
<dbReference type="GO" id="GO:0006302">
    <property type="term" value="P:double-strand break repair"/>
    <property type="evidence" value="ECO:0007669"/>
    <property type="project" value="TreeGrafter"/>
</dbReference>
<comment type="similarity">
    <text evidence="2">Belongs to the EME1/MMS4 family.</text>
</comment>
<dbReference type="Proteomes" id="UP000694569">
    <property type="component" value="Unplaced"/>
</dbReference>
<evidence type="ECO:0000256" key="1">
    <source>
        <dbReference type="ARBA" id="ARBA00004123"/>
    </source>
</evidence>
<dbReference type="GO" id="GO:0003677">
    <property type="term" value="F:DNA binding"/>
    <property type="evidence" value="ECO:0007669"/>
    <property type="project" value="InterPro"/>
</dbReference>
<evidence type="ECO:0000313" key="10">
    <source>
        <dbReference type="Proteomes" id="UP000694569"/>
    </source>
</evidence>
<accession>A0A8C5R016</accession>
<dbReference type="InterPro" id="IPR033310">
    <property type="entry name" value="Mms4/EME1/EME2"/>
</dbReference>
<feature type="region of interest" description="Disordered" evidence="7">
    <location>
        <begin position="1"/>
        <end position="105"/>
    </location>
</feature>
<evidence type="ECO:0000256" key="3">
    <source>
        <dbReference type="ARBA" id="ARBA00022763"/>
    </source>
</evidence>
<dbReference type="Pfam" id="PF21292">
    <property type="entry name" value="EME1-MUS81_C"/>
    <property type="match status" value="1"/>
</dbReference>
<dbReference type="PANTHER" id="PTHR21077:SF6">
    <property type="entry name" value="CROSSOVER JUNCTION ENDONUCLEASE EME2-RELATED"/>
    <property type="match status" value="1"/>
</dbReference>
<dbReference type="GO" id="GO:0005634">
    <property type="term" value="C:nucleus"/>
    <property type="evidence" value="ECO:0007669"/>
    <property type="project" value="UniProtKB-SubCell"/>
</dbReference>
<evidence type="ECO:0000256" key="7">
    <source>
        <dbReference type="SAM" id="MobiDB-lite"/>
    </source>
</evidence>
<dbReference type="GeneTree" id="ENSGT00530000063937"/>
<organism evidence="9 10">
    <name type="scientific">Leptobrachium leishanense</name>
    <name type="common">Leishan spiny toad</name>
    <dbReference type="NCBI Taxonomy" id="445787"/>
    <lineage>
        <taxon>Eukaryota</taxon>
        <taxon>Metazoa</taxon>
        <taxon>Chordata</taxon>
        <taxon>Craniata</taxon>
        <taxon>Vertebrata</taxon>
        <taxon>Euteleostomi</taxon>
        <taxon>Amphibia</taxon>
        <taxon>Batrachia</taxon>
        <taxon>Anura</taxon>
        <taxon>Pelobatoidea</taxon>
        <taxon>Megophryidae</taxon>
        <taxon>Leptobrachium</taxon>
    </lineage>
</organism>
<reference evidence="9" key="2">
    <citation type="submission" date="2025-09" db="UniProtKB">
        <authorList>
            <consortium name="Ensembl"/>
        </authorList>
    </citation>
    <scope>IDENTIFICATION</scope>
</reference>
<dbReference type="InterPro" id="IPR006166">
    <property type="entry name" value="ERCC4_domain"/>
</dbReference>
<dbReference type="GO" id="GO:0008821">
    <property type="term" value="F:crossover junction DNA endonuclease activity"/>
    <property type="evidence" value="ECO:0007669"/>
    <property type="project" value="TreeGrafter"/>
</dbReference>
<evidence type="ECO:0000256" key="5">
    <source>
        <dbReference type="ARBA" id="ARBA00023204"/>
    </source>
</evidence>
<dbReference type="SMART" id="SM00891">
    <property type="entry name" value="ERCC4"/>
    <property type="match status" value="1"/>
</dbReference>